<evidence type="ECO:0000256" key="8">
    <source>
        <dbReference type="RuleBase" id="RU000434"/>
    </source>
</evidence>
<dbReference type="Pfam" id="PF04565">
    <property type="entry name" value="RNA_pol_Rpb2_3"/>
    <property type="match status" value="1"/>
</dbReference>
<dbReference type="GO" id="GO:0003677">
    <property type="term" value="F:DNA binding"/>
    <property type="evidence" value="ECO:0007669"/>
    <property type="project" value="InterPro"/>
</dbReference>
<reference evidence="14" key="1">
    <citation type="submission" date="2021-01" db="EMBL/GenBank/DDBJ databases">
        <authorList>
            <person name="Corre E."/>
            <person name="Pelletier E."/>
            <person name="Niang G."/>
            <person name="Scheremetjew M."/>
            <person name="Finn R."/>
            <person name="Kale V."/>
            <person name="Holt S."/>
            <person name="Cochrane G."/>
            <person name="Meng A."/>
            <person name="Brown T."/>
            <person name="Cohen L."/>
        </authorList>
    </citation>
    <scope>NUCLEOTIDE SEQUENCE</scope>
    <source>
        <strain evidence="14">RCC3387</strain>
    </source>
</reference>
<dbReference type="EMBL" id="HBGW01072620">
    <property type="protein sequence ID" value="CAD9623083.1"/>
    <property type="molecule type" value="Transcribed_RNA"/>
</dbReference>
<keyword evidence="3 9" id="KW-0240">DNA-directed RNA polymerase</keyword>
<keyword evidence="4 9" id="KW-0808">Transferase</keyword>
<dbReference type="PROSITE" id="PS01166">
    <property type="entry name" value="RNA_POL_BETA"/>
    <property type="match status" value="1"/>
</dbReference>
<dbReference type="GO" id="GO:0000428">
    <property type="term" value="C:DNA-directed RNA polymerase complex"/>
    <property type="evidence" value="ECO:0007669"/>
    <property type="project" value="UniProtKB-KW"/>
</dbReference>
<feature type="domain" description="DNA-directed RNA polymerase subunit 2 hybrid-binding" evidence="10">
    <location>
        <begin position="551"/>
        <end position="950"/>
    </location>
</feature>
<comment type="catalytic activity">
    <reaction evidence="9">
        <text>RNA(n) + a ribonucleoside 5'-triphosphate = RNA(n+1) + diphosphate</text>
        <dbReference type="Rhea" id="RHEA:21248"/>
        <dbReference type="Rhea" id="RHEA-COMP:14527"/>
        <dbReference type="Rhea" id="RHEA-COMP:17342"/>
        <dbReference type="ChEBI" id="CHEBI:33019"/>
        <dbReference type="ChEBI" id="CHEBI:61557"/>
        <dbReference type="ChEBI" id="CHEBI:140395"/>
        <dbReference type="EC" id="2.7.7.6"/>
    </reaction>
</comment>
<accession>A0A7S2M483</accession>
<evidence type="ECO:0000259" key="12">
    <source>
        <dbReference type="Pfam" id="PF04565"/>
    </source>
</evidence>
<dbReference type="GO" id="GO:0006351">
    <property type="term" value="P:DNA-templated transcription"/>
    <property type="evidence" value="ECO:0007669"/>
    <property type="project" value="InterPro"/>
</dbReference>
<dbReference type="InterPro" id="IPR007120">
    <property type="entry name" value="DNA-dir_RNAP_su2_dom"/>
</dbReference>
<evidence type="ECO:0000256" key="5">
    <source>
        <dbReference type="ARBA" id="ARBA00022695"/>
    </source>
</evidence>
<dbReference type="Gene3D" id="3.90.1110.10">
    <property type="entry name" value="RNA polymerase Rpb2, domain 2"/>
    <property type="match status" value="1"/>
</dbReference>
<gene>
    <name evidence="14" type="ORF">BRAN1462_LOCUS46282</name>
</gene>
<evidence type="ECO:0000256" key="3">
    <source>
        <dbReference type="ARBA" id="ARBA00022478"/>
    </source>
</evidence>
<dbReference type="InterPro" id="IPR037034">
    <property type="entry name" value="RNA_pol_Rpb2_2_sf"/>
</dbReference>
<dbReference type="InterPro" id="IPR007121">
    <property type="entry name" value="RNA_pol_bsu_CS"/>
</dbReference>
<keyword evidence="7" id="KW-0539">Nucleus</keyword>
<feature type="domain" description="DNA-directed RNA polymerase I subunit RPA2" evidence="13">
    <location>
        <begin position="415"/>
        <end position="474"/>
    </location>
</feature>
<dbReference type="InterPro" id="IPR014724">
    <property type="entry name" value="RNA_pol_RPB2_OB-fold"/>
</dbReference>
<comment type="similarity">
    <text evidence="2 8">Belongs to the RNA polymerase beta chain family.</text>
</comment>
<dbReference type="Gene3D" id="3.90.1070.20">
    <property type="match status" value="1"/>
</dbReference>
<evidence type="ECO:0000256" key="2">
    <source>
        <dbReference type="ARBA" id="ARBA00006835"/>
    </source>
</evidence>
<dbReference type="GO" id="GO:0032549">
    <property type="term" value="F:ribonucleoside binding"/>
    <property type="evidence" value="ECO:0007669"/>
    <property type="project" value="InterPro"/>
</dbReference>
<dbReference type="EC" id="2.7.7.6" evidence="9"/>
<dbReference type="CDD" id="cd00653">
    <property type="entry name" value="RNA_pol_B_RPB2"/>
    <property type="match status" value="1"/>
</dbReference>
<dbReference type="Gene3D" id="2.40.50.150">
    <property type="match status" value="1"/>
</dbReference>
<comment type="subcellular location">
    <subcellularLocation>
        <location evidence="1">Nucleus</location>
    </subcellularLocation>
</comment>
<comment type="function">
    <text evidence="9">DNA-dependent RNA polymerase catalyzes the transcription of DNA into RNA using the four ribonucleoside triphosphates as substrates.</text>
</comment>
<dbReference type="Pfam" id="PF00562">
    <property type="entry name" value="RNA_pol_Rpb2_6"/>
    <property type="match status" value="1"/>
</dbReference>
<evidence type="ECO:0000313" key="14">
    <source>
        <dbReference type="EMBL" id="CAD9623083.1"/>
    </source>
</evidence>
<dbReference type="Gene3D" id="3.90.1100.10">
    <property type="match status" value="1"/>
</dbReference>
<protein>
    <recommendedName>
        <fullName evidence="9">DNA-directed RNA polymerase subunit beta</fullName>
        <ecNumber evidence="9">2.7.7.6</ecNumber>
    </recommendedName>
</protein>
<dbReference type="InterPro" id="IPR007641">
    <property type="entry name" value="RNA_pol_Rpb2_7"/>
</dbReference>
<dbReference type="Pfam" id="PF04560">
    <property type="entry name" value="RNA_pol_Rpb2_7"/>
    <property type="match status" value="1"/>
</dbReference>
<dbReference type="InterPro" id="IPR037033">
    <property type="entry name" value="DNA-dir_RNAP_su2_hyb_sf"/>
</dbReference>
<dbReference type="Gene3D" id="2.40.270.10">
    <property type="entry name" value="DNA-directed RNA polymerase, subunit 2, domain 6"/>
    <property type="match status" value="1"/>
</dbReference>
<evidence type="ECO:0000256" key="4">
    <source>
        <dbReference type="ARBA" id="ARBA00022679"/>
    </source>
</evidence>
<feature type="domain" description="RNA polymerase Rpb2" evidence="12">
    <location>
        <begin position="300"/>
        <end position="364"/>
    </location>
</feature>
<keyword evidence="5 9" id="KW-0548">Nucleotidyltransferase</keyword>
<dbReference type="SUPFAM" id="SSF64484">
    <property type="entry name" value="beta and beta-prime subunits of DNA dependent RNA-polymerase"/>
    <property type="match status" value="1"/>
</dbReference>
<dbReference type="InterPro" id="IPR009674">
    <property type="entry name" value="Rpa2_dom_4"/>
</dbReference>
<evidence type="ECO:0000256" key="7">
    <source>
        <dbReference type="ARBA" id="ARBA00023242"/>
    </source>
</evidence>
<dbReference type="Pfam" id="PF06883">
    <property type="entry name" value="RNA_pol_Rpa2_4"/>
    <property type="match status" value="1"/>
</dbReference>
<dbReference type="GO" id="GO:0003899">
    <property type="term" value="F:DNA-directed RNA polymerase activity"/>
    <property type="evidence" value="ECO:0007669"/>
    <property type="project" value="UniProtKB-EC"/>
</dbReference>
<evidence type="ECO:0000256" key="9">
    <source>
        <dbReference type="RuleBase" id="RU363031"/>
    </source>
</evidence>
<dbReference type="InterPro" id="IPR015712">
    <property type="entry name" value="DNA-dir_RNA_pol_su2"/>
</dbReference>
<dbReference type="InterPro" id="IPR007645">
    <property type="entry name" value="RNA_pol_Rpb2_3"/>
</dbReference>
<evidence type="ECO:0000256" key="1">
    <source>
        <dbReference type="ARBA" id="ARBA00004123"/>
    </source>
</evidence>
<sequence length="1085" mass="119343">MPRANYPMAVVRPSYKNRGYLYTENAIIMRCMRPDGSTQTNTLHYCTDGSCFLRFSHSREEWLVPLVLAAKCCFPVSDRMLCELMAGGAAGGGGAADGPHAPGANQQLWECLLVMLQQQSSKRPLPTQGDARDFLGGTFRVVLGRDVPQRASDEEVGAHIVKRFFMVHTEDGWEKLLTLCVMYQKLLALVRGDIEGDNQDAMSSHDALPPGQLYGVVLKEALEVTFGRMGMIIRKWINKQEGQKKAKYIPQDFVNMPRLLPQVVQMSADVAKRLNSFIATGNLNSRSGLDLMQSSGYTIVADKLNQARFSSHFAAIHRGQYFAEMKTTTVRKLLPETWGFLCPVHTPDGSPCGLLNHLSAKCRIVTRRPDDGAGAAIAQVLKSIGAIIWEPSGQVFAGVPAGGKHLWILLDGRPVGSLEAALLGHAERALRDAKLGAGGARGVPADLEVVCISRAWGKLFPGLYLFIGQGRLVRPVRCLTTGREELIGPLEQIFVNVAALSSERQQAHAILAARGSKGGGGGGPMESIPEQLPVHYSHEEISPTRIFSVLAALTPFSNHNQSPRNMYQCQMLKQTMGTPYHNHEYRADNKVFRILNPQKPMVRTEAYNAVGCDLHPTGTNAVVAVITYTGYDMEDAMIINKASYERGFGHGVVYKTKVIDAAAQGLQKDEAAKCHFANPLKVPELDATGLPQVGTFLTKDTPMYCYVDANNEPHLSKYQDDEPCYVEHVSLVDGSEIQGGARNKRVMMRLRYPRNPVVGDKFSSRHGQKGVMSFLWPQEDMPFTDGGVTPDILFNPHGFPSRMTIGMLIESIAGKACASEGRTQADGTTFREYQGNYGFGDDNEGEPFPARDDDGTPAAIHVDGPGESGWVRQEPKPAEYFGKALVKHGFQRLGTDRMYSGIHGTELETEIFTGVVYYQRLRHLVSDKAQVRARGANDYLLGQPVKGRKRHGGIRFGEMERDALIAHGCSYLLHDRLMRCSDYDVAYVCPECHSIITPQANAQSQLDVGLKKVVEAYARDGDTWVCPPCTRKTGRIVRCHQMPVPIVLRYMVCELAAMNIKMQVRLRDCGREASLSKVGAAAGAG</sequence>
<name>A0A7S2M483_9DINO</name>
<organism evidence="14">
    <name type="scientific">Zooxanthella nutricula</name>
    <dbReference type="NCBI Taxonomy" id="1333877"/>
    <lineage>
        <taxon>Eukaryota</taxon>
        <taxon>Sar</taxon>
        <taxon>Alveolata</taxon>
        <taxon>Dinophyceae</taxon>
        <taxon>Peridiniales</taxon>
        <taxon>Peridiniales incertae sedis</taxon>
        <taxon>Zooxanthella</taxon>
    </lineage>
</organism>
<dbReference type="GO" id="GO:0005634">
    <property type="term" value="C:nucleus"/>
    <property type="evidence" value="ECO:0007669"/>
    <property type="project" value="UniProtKB-SubCell"/>
</dbReference>
<feature type="domain" description="RNA polymerase Rpb2" evidence="11">
    <location>
        <begin position="952"/>
        <end position="1065"/>
    </location>
</feature>
<proteinExistence type="inferred from homology"/>
<evidence type="ECO:0000259" key="13">
    <source>
        <dbReference type="Pfam" id="PF06883"/>
    </source>
</evidence>
<dbReference type="Gene3D" id="3.90.1800.10">
    <property type="entry name" value="RNA polymerase alpha subunit dimerisation domain"/>
    <property type="match status" value="1"/>
</dbReference>
<dbReference type="AlphaFoldDB" id="A0A7S2M483"/>
<evidence type="ECO:0000259" key="11">
    <source>
        <dbReference type="Pfam" id="PF04560"/>
    </source>
</evidence>
<dbReference type="PANTHER" id="PTHR20856">
    <property type="entry name" value="DNA-DIRECTED RNA POLYMERASE I SUBUNIT 2"/>
    <property type="match status" value="1"/>
</dbReference>
<evidence type="ECO:0000259" key="10">
    <source>
        <dbReference type="Pfam" id="PF00562"/>
    </source>
</evidence>
<keyword evidence="6 9" id="KW-0804">Transcription</keyword>
<evidence type="ECO:0000256" key="6">
    <source>
        <dbReference type="ARBA" id="ARBA00023163"/>
    </source>
</evidence>